<dbReference type="Pfam" id="PF00270">
    <property type="entry name" value="DEAD"/>
    <property type="match status" value="1"/>
</dbReference>
<feature type="non-terminal residue" evidence="7">
    <location>
        <position position="190"/>
    </location>
</feature>
<evidence type="ECO:0000256" key="2">
    <source>
        <dbReference type="ARBA" id="ARBA00023125"/>
    </source>
</evidence>
<dbReference type="GO" id="GO:0005524">
    <property type="term" value="F:ATP binding"/>
    <property type="evidence" value="ECO:0007669"/>
    <property type="project" value="InterPro"/>
</dbReference>
<dbReference type="InterPro" id="IPR027417">
    <property type="entry name" value="P-loop_NTPase"/>
</dbReference>
<evidence type="ECO:0000256" key="3">
    <source>
        <dbReference type="ARBA" id="ARBA00023235"/>
    </source>
</evidence>
<evidence type="ECO:0000256" key="1">
    <source>
        <dbReference type="ARBA" id="ARBA00005446"/>
    </source>
</evidence>
<proteinExistence type="inferred from homology"/>
<organism evidence="7 8">
    <name type="scientific">Hebeloma cylindrosporum</name>
    <dbReference type="NCBI Taxonomy" id="76867"/>
    <lineage>
        <taxon>Eukaryota</taxon>
        <taxon>Fungi</taxon>
        <taxon>Dikarya</taxon>
        <taxon>Basidiomycota</taxon>
        <taxon>Agaricomycotina</taxon>
        <taxon>Agaricomycetes</taxon>
        <taxon>Agaricomycetidae</taxon>
        <taxon>Agaricales</taxon>
        <taxon>Agaricineae</taxon>
        <taxon>Hymenogastraceae</taxon>
        <taxon>Hebeloma</taxon>
    </lineage>
</organism>
<keyword evidence="8" id="KW-1185">Reference proteome</keyword>
<dbReference type="GO" id="GO:0005694">
    <property type="term" value="C:chromosome"/>
    <property type="evidence" value="ECO:0007669"/>
    <property type="project" value="TreeGrafter"/>
</dbReference>
<dbReference type="GO" id="GO:0003677">
    <property type="term" value="F:DNA binding"/>
    <property type="evidence" value="ECO:0007669"/>
    <property type="project" value="UniProtKB-KW"/>
</dbReference>
<feature type="domain" description="Helicase ATP-binding" evidence="6">
    <location>
        <begin position="30"/>
        <end position="190"/>
    </location>
</feature>
<dbReference type="GO" id="GO:0043138">
    <property type="term" value="F:3'-5' DNA helicase activity"/>
    <property type="evidence" value="ECO:0007669"/>
    <property type="project" value="UniProtKB-EC"/>
</dbReference>
<dbReference type="SUPFAM" id="SSF52540">
    <property type="entry name" value="P-loop containing nucleoside triphosphate hydrolases"/>
    <property type="match status" value="1"/>
</dbReference>
<dbReference type="Proteomes" id="UP000053424">
    <property type="component" value="Unassembled WGS sequence"/>
</dbReference>
<dbReference type="OrthoDB" id="3269685at2759"/>
<comment type="catalytic activity">
    <reaction evidence="4">
        <text>Couples ATP hydrolysis with the unwinding of duplex DNA by translocating in the 3'-5' direction.</text>
        <dbReference type="EC" id="5.6.2.4"/>
    </reaction>
</comment>
<dbReference type="PANTHER" id="PTHR13710">
    <property type="entry name" value="DNA HELICASE RECQ FAMILY MEMBER"/>
    <property type="match status" value="1"/>
</dbReference>
<dbReference type="PROSITE" id="PS51192">
    <property type="entry name" value="HELICASE_ATP_BIND_1"/>
    <property type="match status" value="1"/>
</dbReference>
<protein>
    <recommendedName>
        <fullName evidence="5">DNA 3'-5' helicase</fullName>
        <ecNumber evidence="5">5.6.2.4</ecNumber>
    </recommendedName>
</protein>
<evidence type="ECO:0000259" key="6">
    <source>
        <dbReference type="PROSITE" id="PS51192"/>
    </source>
</evidence>
<dbReference type="Gene3D" id="3.40.50.300">
    <property type="entry name" value="P-loop containing nucleotide triphosphate hydrolases"/>
    <property type="match status" value="1"/>
</dbReference>
<reference evidence="8" key="2">
    <citation type="submission" date="2015-01" db="EMBL/GenBank/DDBJ databases">
        <title>Evolutionary Origins and Diversification of the Mycorrhizal Mutualists.</title>
        <authorList>
            <consortium name="DOE Joint Genome Institute"/>
            <consortium name="Mycorrhizal Genomics Consortium"/>
            <person name="Kohler A."/>
            <person name="Kuo A."/>
            <person name="Nagy L.G."/>
            <person name="Floudas D."/>
            <person name="Copeland A."/>
            <person name="Barry K.W."/>
            <person name="Cichocki N."/>
            <person name="Veneault-Fourrey C."/>
            <person name="LaButti K."/>
            <person name="Lindquist E.A."/>
            <person name="Lipzen A."/>
            <person name="Lundell T."/>
            <person name="Morin E."/>
            <person name="Murat C."/>
            <person name="Riley R."/>
            <person name="Ohm R."/>
            <person name="Sun H."/>
            <person name="Tunlid A."/>
            <person name="Henrissat B."/>
            <person name="Grigoriev I.V."/>
            <person name="Hibbett D.S."/>
            <person name="Martin F."/>
        </authorList>
    </citation>
    <scope>NUCLEOTIDE SEQUENCE [LARGE SCALE GENOMIC DNA]</scope>
    <source>
        <strain evidence="8">h7</strain>
    </source>
</reference>
<dbReference type="GO" id="GO:0009378">
    <property type="term" value="F:four-way junction helicase activity"/>
    <property type="evidence" value="ECO:0007669"/>
    <property type="project" value="TreeGrafter"/>
</dbReference>
<sequence>FNSPDGWSLCRKILTKRLPFGPHDYQLLGITSILDGNDLLAISATGSGKSAYIYMLMHVILGLLDDPSLCPSAKFPADPAILVIYPTTALEEDQEKKMEKLGLTAKAVNAVTKAEHDREGTNIWTLVETKINVILVSPEMLSTPGFGFLVDSKRFQARLYAIGIDEVHLLASWGETFRPAYRQIGYLRPR</sequence>
<dbReference type="AlphaFoldDB" id="A0A0C3BVM4"/>
<dbReference type="STRING" id="686832.A0A0C3BVM4"/>
<evidence type="ECO:0000256" key="5">
    <source>
        <dbReference type="ARBA" id="ARBA00034808"/>
    </source>
</evidence>
<dbReference type="InterPro" id="IPR014001">
    <property type="entry name" value="Helicase_ATP-bd"/>
</dbReference>
<name>A0A0C3BVM4_HEBCY</name>
<dbReference type="GO" id="GO:0005737">
    <property type="term" value="C:cytoplasm"/>
    <property type="evidence" value="ECO:0007669"/>
    <property type="project" value="TreeGrafter"/>
</dbReference>
<evidence type="ECO:0000313" key="7">
    <source>
        <dbReference type="EMBL" id="KIM36099.1"/>
    </source>
</evidence>
<feature type="non-terminal residue" evidence="7">
    <location>
        <position position="1"/>
    </location>
</feature>
<evidence type="ECO:0000313" key="8">
    <source>
        <dbReference type="Proteomes" id="UP000053424"/>
    </source>
</evidence>
<dbReference type="HOGENOM" id="CLU_101063_1_0_1"/>
<keyword evidence="2" id="KW-0238">DNA-binding</keyword>
<dbReference type="EC" id="5.6.2.4" evidence="5"/>
<evidence type="ECO:0000256" key="4">
    <source>
        <dbReference type="ARBA" id="ARBA00034617"/>
    </source>
</evidence>
<dbReference type="EMBL" id="KN831809">
    <property type="protein sequence ID" value="KIM36099.1"/>
    <property type="molecule type" value="Genomic_DNA"/>
</dbReference>
<dbReference type="GO" id="GO:0000724">
    <property type="term" value="P:double-strand break repair via homologous recombination"/>
    <property type="evidence" value="ECO:0007669"/>
    <property type="project" value="TreeGrafter"/>
</dbReference>
<comment type="similarity">
    <text evidence="1">Belongs to the helicase family. RecQ subfamily.</text>
</comment>
<accession>A0A0C3BVM4</accession>
<keyword evidence="3" id="KW-0413">Isomerase</keyword>
<dbReference type="InterPro" id="IPR011545">
    <property type="entry name" value="DEAD/DEAH_box_helicase_dom"/>
</dbReference>
<dbReference type="PANTHER" id="PTHR13710:SF105">
    <property type="entry name" value="ATP-DEPENDENT DNA HELICASE Q1"/>
    <property type="match status" value="1"/>
</dbReference>
<reference evidence="7 8" key="1">
    <citation type="submission" date="2014-04" db="EMBL/GenBank/DDBJ databases">
        <authorList>
            <consortium name="DOE Joint Genome Institute"/>
            <person name="Kuo A."/>
            <person name="Gay G."/>
            <person name="Dore J."/>
            <person name="Kohler A."/>
            <person name="Nagy L.G."/>
            <person name="Floudas D."/>
            <person name="Copeland A."/>
            <person name="Barry K.W."/>
            <person name="Cichocki N."/>
            <person name="Veneault-Fourrey C."/>
            <person name="LaButti K."/>
            <person name="Lindquist E.A."/>
            <person name="Lipzen A."/>
            <person name="Lundell T."/>
            <person name="Morin E."/>
            <person name="Murat C."/>
            <person name="Sun H."/>
            <person name="Tunlid A."/>
            <person name="Henrissat B."/>
            <person name="Grigoriev I.V."/>
            <person name="Hibbett D.S."/>
            <person name="Martin F."/>
            <person name="Nordberg H.P."/>
            <person name="Cantor M.N."/>
            <person name="Hua S.X."/>
        </authorList>
    </citation>
    <scope>NUCLEOTIDE SEQUENCE [LARGE SCALE GENOMIC DNA]</scope>
    <source>
        <strain evidence="8">h7</strain>
    </source>
</reference>
<gene>
    <name evidence="7" type="ORF">M413DRAFT_45619</name>
</gene>